<dbReference type="Proteomes" id="UP001159641">
    <property type="component" value="Unassembled WGS sequence"/>
</dbReference>
<name>A0AB34GIS4_ESCRO</name>
<keyword evidence="4" id="KW-1185">Reference proteome</keyword>
<proteinExistence type="predicted"/>
<organism evidence="3 4">
    <name type="scientific">Eschrichtius robustus</name>
    <name type="common">California gray whale</name>
    <name type="synonym">Eschrichtius gibbosus</name>
    <dbReference type="NCBI Taxonomy" id="9764"/>
    <lineage>
        <taxon>Eukaryota</taxon>
        <taxon>Metazoa</taxon>
        <taxon>Chordata</taxon>
        <taxon>Craniata</taxon>
        <taxon>Vertebrata</taxon>
        <taxon>Euteleostomi</taxon>
        <taxon>Mammalia</taxon>
        <taxon>Eutheria</taxon>
        <taxon>Laurasiatheria</taxon>
        <taxon>Artiodactyla</taxon>
        <taxon>Whippomorpha</taxon>
        <taxon>Cetacea</taxon>
        <taxon>Mysticeti</taxon>
        <taxon>Eschrichtiidae</taxon>
        <taxon>Eschrichtius</taxon>
    </lineage>
</organism>
<keyword evidence="2" id="KW-0732">Signal</keyword>
<evidence type="ECO:0000256" key="1">
    <source>
        <dbReference type="SAM" id="MobiDB-lite"/>
    </source>
</evidence>
<gene>
    <name evidence="3" type="ORF">J1605_013176</name>
</gene>
<feature type="chain" id="PRO_5044313787" evidence="2">
    <location>
        <begin position="26"/>
        <end position="145"/>
    </location>
</feature>
<sequence>MKLATGLWVWVSLLVAAGTVQPSASQSAGSLLVAPIVQDVGDPKPESGETLLSGSGPPEGRSLREALPARGRGRTGVPRRWQLGSAERKGCGESGSERAGFAPACIARGRCALGRPSLRGQSRPEPSLGAGARREDAPRPGGPQR</sequence>
<evidence type="ECO:0000313" key="3">
    <source>
        <dbReference type="EMBL" id="KAJ8778942.1"/>
    </source>
</evidence>
<dbReference type="EMBL" id="JAIQCJ010002233">
    <property type="protein sequence ID" value="KAJ8778942.1"/>
    <property type="molecule type" value="Genomic_DNA"/>
</dbReference>
<evidence type="ECO:0000256" key="2">
    <source>
        <dbReference type="SAM" id="SignalP"/>
    </source>
</evidence>
<protein>
    <submittedName>
        <fullName evidence="3">Uncharacterized protein</fullName>
    </submittedName>
</protein>
<evidence type="ECO:0000313" key="4">
    <source>
        <dbReference type="Proteomes" id="UP001159641"/>
    </source>
</evidence>
<dbReference type="AlphaFoldDB" id="A0AB34GIS4"/>
<accession>A0AB34GIS4</accession>
<comment type="caution">
    <text evidence="3">The sequence shown here is derived from an EMBL/GenBank/DDBJ whole genome shotgun (WGS) entry which is preliminary data.</text>
</comment>
<feature type="region of interest" description="Disordered" evidence="1">
    <location>
        <begin position="39"/>
        <end position="98"/>
    </location>
</feature>
<feature type="signal peptide" evidence="2">
    <location>
        <begin position="1"/>
        <end position="25"/>
    </location>
</feature>
<reference evidence="3 4" key="1">
    <citation type="submission" date="2022-11" db="EMBL/GenBank/DDBJ databases">
        <title>Whole genome sequence of Eschrichtius robustus ER-17-0199.</title>
        <authorList>
            <person name="Bruniche-Olsen A."/>
            <person name="Black A.N."/>
            <person name="Fields C.J."/>
            <person name="Walden K."/>
            <person name="Dewoody J.A."/>
        </authorList>
    </citation>
    <scope>NUCLEOTIDE SEQUENCE [LARGE SCALE GENOMIC DNA]</scope>
    <source>
        <strain evidence="3">ER-17-0199</strain>
        <tissue evidence="3">Blubber</tissue>
    </source>
</reference>
<feature type="region of interest" description="Disordered" evidence="1">
    <location>
        <begin position="114"/>
        <end position="145"/>
    </location>
</feature>